<evidence type="ECO:0000256" key="3">
    <source>
        <dbReference type="ARBA" id="ARBA00023125"/>
    </source>
</evidence>
<keyword evidence="2" id="KW-0680">Restriction system</keyword>
<evidence type="ECO:0000259" key="4">
    <source>
        <dbReference type="Pfam" id="PF01420"/>
    </source>
</evidence>
<organism evidence="5 6">
    <name type="scientific">Citricoccus parietis</name>
    <dbReference type="NCBI Taxonomy" id="592307"/>
    <lineage>
        <taxon>Bacteria</taxon>
        <taxon>Bacillati</taxon>
        <taxon>Actinomycetota</taxon>
        <taxon>Actinomycetes</taxon>
        <taxon>Micrococcales</taxon>
        <taxon>Micrococcaceae</taxon>
        <taxon>Citricoccus</taxon>
    </lineage>
</organism>
<feature type="domain" description="Type I restriction modification DNA specificity" evidence="4">
    <location>
        <begin position="201"/>
        <end position="367"/>
    </location>
</feature>
<sequence length="406" mass="44707">MDKHTVEGELPVQLCNYTDAYKRDLVRPGPDLMRATATADEVRKNRLRIGDTVFTKDSEDPKDIGISAFVDGEADDFVCGYHLAIARPFEATHPRFLNWALRARPALDHFSAHAAGISRYGISISDLRAAPVPLVDVEQQQRIADFLDDRVSRIDRIIAVRREQVKLVKAAQLEAVRVRTTMGRSRSTRLSGVDWMPTIGSDWQLWRIGQAFETGSGTTPKSDRPEYYGGDFPWVTTSDLRDRPIASVPRSVTEAALQDYSALRIFAPGTLLIAMYGATVGRLGQLEIPACVNQACCALIERGPVSADFAFYWLLAHRREIMGLASGGGQPNISQEIVRSLRVPTPPRSLQDDLVQELKQRQNETNAVLTDLSGSIDRLAEYKSSLITAAVTGELDVATAGSTIPG</sequence>
<dbReference type="CDD" id="cd17280">
    <property type="entry name" value="RMtype1_S_MspEN3ORF6650P_TRD2-CR2_like"/>
    <property type="match status" value="1"/>
</dbReference>
<dbReference type="InterPro" id="IPR000055">
    <property type="entry name" value="Restrct_endonuc_typeI_TRD"/>
</dbReference>
<evidence type="ECO:0000256" key="1">
    <source>
        <dbReference type="ARBA" id="ARBA00010923"/>
    </source>
</evidence>
<protein>
    <submittedName>
        <fullName evidence="5">Restriction endonuclease subunit S</fullName>
        <ecNumber evidence="5">3.1.21.-</ecNumber>
    </submittedName>
</protein>
<comment type="caution">
    <text evidence="5">The sequence shown here is derived from an EMBL/GenBank/DDBJ whole genome shotgun (WGS) entry which is preliminary data.</text>
</comment>
<dbReference type="InterPro" id="IPR044946">
    <property type="entry name" value="Restrct_endonuc_typeI_TRD_sf"/>
</dbReference>
<evidence type="ECO:0000256" key="2">
    <source>
        <dbReference type="ARBA" id="ARBA00022747"/>
    </source>
</evidence>
<keyword evidence="6" id="KW-1185">Reference proteome</keyword>
<dbReference type="Gene3D" id="3.90.220.20">
    <property type="entry name" value="DNA methylase specificity domains"/>
    <property type="match status" value="2"/>
</dbReference>
<accession>A0ABV6F4H3</accession>
<dbReference type="SUPFAM" id="SSF116734">
    <property type="entry name" value="DNA methylase specificity domain"/>
    <property type="match status" value="2"/>
</dbReference>
<proteinExistence type="inferred from homology"/>
<dbReference type="RefSeq" id="WP_378041038.1">
    <property type="nucleotide sequence ID" value="NZ_JBHLWH010000021.1"/>
</dbReference>
<dbReference type="EC" id="3.1.21.-" evidence="5"/>
<evidence type="ECO:0000313" key="6">
    <source>
        <dbReference type="Proteomes" id="UP001589766"/>
    </source>
</evidence>
<dbReference type="PANTHER" id="PTHR30408">
    <property type="entry name" value="TYPE-1 RESTRICTION ENZYME ECOKI SPECIFICITY PROTEIN"/>
    <property type="match status" value="1"/>
</dbReference>
<dbReference type="Proteomes" id="UP001589766">
    <property type="component" value="Unassembled WGS sequence"/>
</dbReference>
<comment type="similarity">
    <text evidence="1">Belongs to the type-I restriction system S methylase family.</text>
</comment>
<gene>
    <name evidence="5" type="ORF">ACFFIO_07900</name>
</gene>
<dbReference type="InterPro" id="IPR052021">
    <property type="entry name" value="Type-I_RS_S_subunit"/>
</dbReference>
<dbReference type="Pfam" id="PF01420">
    <property type="entry name" value="Methylase_S"/>
    <property type="match status" value="1"/>
</dbReference>
<keyword evidence="5" id="KW-0378">Hydrolase</keyword>
<dbReference type="GO" id="GO:0004519">
    <property type="term" value="F:endonuclease activity"/>
    <property type="evidence" value="ECO:0007669"/>
    <property type="project" value="UniProtKB-KW"/>
</dbReference>
<dbReference type="PANTHER" id="PTHR30408:SF12">
    <property type="entry name" value="TYPE I RESTRICTION ENZYME MJAVIII SPECIFICITY SUBUNIT"/>
    <property type="match status" value="1"/>
</dbReference>
<keyword evidence="5" id="KW-0255">Endonuclease</keyword>
<name>A0ABV6F4H3_9MICC</name>
<dbReference type="GO" id="GO:0016787">
    <property type="term" value="F:hydrolase activity"/>
    <property type="evidence" value="ECO:0007669"/>
    <property type="project" value="UniProtKB-KW"/>
</dbReference>
<evidence type="ECO:0000313" key="5">
    <source>
        <dbReference type="EMBL" id="MFC0248422.1"/>
    </source>
</evidence>
<keyword evidence="5" id="KW-0540">Nuclease</keyword>
<dbReference type="EMBL" id="JBHLWH010000021">
    <property type="protein sequence ID" value="MFC0248422.1"/>
    <property type="molecule type" value="Genomic_DNA"/>
</dbReference>
<keyword evidence="3" id="KW-0238">DNA-binding</keyword>
<reference evidence="5 6" key="1">
    <citation type="submission" date="2024-09" db="EMBL/GenBank/DDBJ databases">
        <authorList>
            <person name="Sun Q."/>
            <person name="Mori K."/>
        </authorList>
    </citation>
    <scope>NUCLEOTIDE SEQUENCE [LARGE SCALE GENOMIC DNA]</scope>
    <source>
        <strain evidence="5 6">CCM 7609</strain>
    </source>
</reference>